<dbReference type="AlphaFoldDB" id="X0X0K9"/>
<evidence type="ECO:0008006" key="3">
    <source>
        <dbReference type="Google" id="ProtNLM"/>
    </source>
</evidence>
<evidence type="ECO:0000256" key="1">
    <source>
        <dbReference type="ARBA" id="ARBA00010759"/>
    </source>
</evidence>
<evidence type="ECO:0000313" key="2">
    <source>
        <dbReference type="EMBL" id="GAG18536.1"/>
    </source>
</evidence>
<reference evidence="2" key="1">
    <citation type="journal article" date="2014" name="Front. Microbiol.">
        <title>High frequency of phylogenetically diverse reductive dehalogenase-homologous genes in deep subseafloor sedimentary metagenomes.</title>
        <authorList>
            <person name="Kawai M."/>
            <person name="Futagami T."/>
            <person name="Toyoda A."/>
            <person name="Takaki Y."/>
            <person name="Nishi S."/>
            <person name="Hori S."/>
            <person name="Arai W."/>
            <person name="Tsubouchi T."/>
            <person name="Morono Y."/>
            <person name="Uchiyama I."/>
            <person name="Ito T."/>
            <person name="Fujiyama A."/>
            <person name="Inagaki F."/>
            <person name="Takami H."/>
        </authorList>
    </citation>
    <scope>NUCLEOTIDE SEQUENCE</scope>
    <source>
        <strain evidence="2">Expedition CK06-06</strain>
    </source>
</reference>
<dbReference type="InterPro" id="IPR023635">
    <property type="entry name" value="Peptide_deformylase"/>
</dbReference>
<dbReference type="SUPFAM" id="SSF56420">
    <property type="entry name" value="Peptide deformylase"/>
    <property type="match status" value="1"/>
</dbReference>
<accession>X0X0K9</accession>
<gene>
    <name evidence="2" type="ORF">S01H1_56446</name>
</gene>
<dbReference type="Pfam" id="PF01327">
    <property type="entry name" value="Pep_deformylase"/>
    <property type="match status" value="1"/>
</dbReference>
<comment type="similarity">
    <text evidence="1">Belongs to the polypeptide deformylase family.</text>
</comment>
<dbReference type="EMBL" id="BARS01036756">
    <property type="protein sequence ID" value="GAG18536.1"/>
    <property type="molecule type" value="Genomic_DNA"/>
</dbReference>
<dbReference type="InterPro" id="IPR036821">
    <property type="entry name" value="Peptide_deformylase_sf"/>
</dbReference>
<comment type="caution">
    <text evidence="2">The sequence shown here is derived from an EMBL/GenBank/DDBJ whole genome shotgun (WGS) entry which is preliminary data.</text>
</comment>
<organism evidence="2">
    <name type="scientific">marine sediment metagenome</name>
    <dbReference type="NCBI Taxonomy" id="412755"/>
    <lineage>
        <taxon>unclassified sequences</taxon>
        <taxon>metagenomes</taxon>
        <taxon>ecological metagenomes</taxon>
    </lineage>
</organism>
<protein>
    <recommendedName>
        <fullName evidence="3">Peptide deformylase</fullName>
    </recommendedName>
</protein>
<proteinExistence type="inferred from homology"/>
<sequence length="64" mass="6936">MHENLKIVHYPDPALRVRCDPVSTEALTLPDKLEELAALVRRMGEILIGQKGVGLAASQVGLTT</sequence>
<name>X0X0K9_9ZZZZ</name>
<dbReference type="GO" id="GO:0042586">
    <property type="term" value="F:peptide deformylase activity"/>
    <property type="evidence" value="ECO:0007669"/>
    <property type="project" value="InterPro"/>
</dbReference>
<feature type="non-terminal residue" evidence="2">
    <location>
        <position position="64"/>
    </location>
</feature>
<dbReference type="Gene3D" id="3.90.45.10">
    <property type="entry name" value="Peptide deformylase"/>
    <property type="match status" value="1"/>
</dbReference>